<sequence>MTRRYGRARRGQRARGYVPLGRRQQVTTIGDLTLRGVGPVLTFEGATNSERFETYVREGLLPILKPHDVVVMDNLSVHHRPVVEQLIRSRKARLLFLPSYSPDNRAGRR</sequence>
<dbReference type="Pfam" id="PF13358">
    <property type="entry name" value="DDE_3"/>
    <property type="match status" value="1"/>
</dbReference>
<dbReference type="InterPro" id="IPR038717">
    <property type="entry name" value="Tc1-like_DDE_dom"/>
</dbReference>
<protein>
    <recommendedName>
        <fullName evidence="1">Tc1-like transposase DDE domain-containing protein</fullName>
    </recommendedName>
</protein>
<dbReference type="EMBL" id="JABFJV010000013">
    <property type="protein sequence ID" value="NOK32440.1"/>
    <property type="molecule type" value="Genomic_DNA"/>
</dbReference>
<comment type="caution">
    <text evidence="2">The sequence shown here is derived from an EMBL/GenBank/DDBJ whole genome shotgun (WGS) entry which is preliminary data.</text>
</comment>
<evidence type="ECO:0000313" key="2">
    <source>
        <dbReference type="EMBL" id="NOK32440.1"/>
    </source>
</evidence>
<dbReference type="Gene3D" id="3.30.420.10">
    <property type="entry name" value="Ribonuclease H-like superfamily/Ribonuclease H"/>
    <property type="match status" value="1"/>
</dbReference>
<accession>A0A7Y4KEQ1</accession>
<gene>
    <name evidence="2" type="ORF">HMI49_04405</name>
</gene>
<dbReference type="InterPro" id="IPR036397">
    <property type="entry name" value="RNaseH_sf"/>
</dbReference>
<name>A0A7Y4KEQ1_9BACT</name>
<dbReference type="PANTHER" id="PTHR46564:SF1">
    <property type="entry name" value="TRANSPOSASE"/>
    <property type="match status" value="1"/>
</dbReference>
<dbReference type="GO" id="GO:0003676">
    <property type="term" value="F:nucleic acid binding"/>
    <property type="evidence" value="ECO:0007669"/>
    <property type="project" value="InterPro"/>
</dbReference>
<dbReference type="Proteomes" id="UP000563426">
    <property type="component" value="Unassembled WGS sequence"/>
</dbReference>
<evidence type="ECO:0000259" key="1">
    <source>
        <dbReference type="Pfam" id="PF13358"/>
    </source>
</evidence>
<reference evidence="2 3" key="1">
    <citation type="submission" date="2020-05" db="EMBL/GenBank/DDBJ databases">
        <authorList>
            <person name="Whitworth D."/>
        </authorList>
    </citation>
    <scope>NUCLEOTIDE SEQUENCE [LARGE SCALE GENOMIC DNA]</scope>
    <source>
        <strain evidence="2 3">AB043B</strain>
    </source>
</reference>
<feature type="domain" description="Tc1-like transposase DDE" evidence="1">
    <location>
        <begin position="2"/>
        <end position="103"/>
    </location>
</feature>
<dbReference type="PANTHER" id="PTHR46564">
    <property type="entry name" value="TRANSPOSASE"/>
    <property type="match status" value="1"/>
</dbReference>
<dbReference type="AlphaFoldDB" id="A0A7Y4KEQ1"/>
<keyword evidence="3" id="KW-1185">Reference proteome</keyword>
<proteinExistence type="predicted"/>
<evidence type="ECO:0000313" key="3">
    <source>
        <dbReference type="Proteomes" id="UP000563426"/>
    </source>
</evidence>
<organism evidence="2 3">
    <name type="scientific">Corallococcus exercitus</name>
    <dbReference type="NCBI Taxonomy" id="2316736"/>
    <lineage>
        <taxon>Bacteria</taxon>
        <taxon>Pseudomonadati</taxon>
        <taxon>Myxococcota</taxon>
        <taxon>Myxococcia</taxon>
        <taxon>Myxococcales</taxon>
        <taxon>Cystobacterineae</taxon>
        <taxon>Myxococcaceae</taxon>
        <taxon>Corallococcus</taxon>
    </lineage>
</organism>